<comment type="similarity">
    <text evidence="2">Belongs to the binding-protein-dependent transport system permease family. HisMQ subfamily.</text>
</comment>
<feature type="domain" description="ABC transmembrane type-1" evidence="9">
    <location>
        <begin position="155"/>
        <end position="351"/>
    </location>
</feature>
<evidence type="ECO:0000256" key="3">
    <source>
        <dbReference type="ARBA" id="ARBA00022448"/>
    </source>
</evidence>
<accession>A0ABY7YTR7</accession>
<dbReference type="PANTHER" id="PTHR30614">
    <property type="entry name" value="MEMBRANE COMPONENT OF AMINO ACID ABC TRANSPORTER"/>
    <property type="match status" value="1"/>
</dbReference>
<organism evidence="10 11">
    <name type="scientific">Devosia algicola</name>
    <dbReference type="NCBI Taxonomy" id="3026418"/>
    <lineage>
        <taxon>Bacteria</taxon>
        <taxon>Pseudomonadati</taxon>
        <taxon>Pseudomonadota</taxon>
        <taxon>Alphaproteobacteria</taxon>
        <taxon>Hyphomicrobiales</taxon>
        <taxon>Devosiaceae</taxon>
        <taxon>Devosia</taxon>
    </lineage>
</organism>
<evidence type="ECO:0000313" key="11">
    <source>
        <dbReference type="Proteomes" id="UP001220530"/>
    </source>
</evidence>
<evidence type="ECO:0000256" key="2">
    <source>
        <dbReference type="ARBA" id="ARBA00010072"/>
    </source>
</evidence>
<evidence type="ECO:0000256" key="5">
    <source>
        <dbReference type="ARBA" id="ARBA00022692"/>
    </source>
</evidence>
<dbReference type="InterPro" id="IPR000515">
    <property type="entry name" value="MetI-like"/>
</dbReference>
<keyword evidence="6 8" id="KW-1133">Transmembrane helix</keyword>
<proteinExistence type="inferred from homology"/>
<dbReference type="Pfam" id="PF00528">
    <property type="entry name" value="BPD_transp_1"/>
    <property type="match status" value="1"/>
</dbReference>
<keyword evidence="3 8" id="KW-0813">Transport</keyword>
<feature type="transmembrane region" description="Helical" evidence="8">
    <location>
        <begin position="230"/>
        <end position="250"/>
    </location>
</feature>
<comment type="subcellular location">
    <subcellularLocation>
        <location evidence="1">Cell inner membrane</location>
        <topology evidence="1">Multi-pass membrane protein</topology>
    </subcellularLocation>
    <subcellularLocation>
        <location evidence="8">Cell membrane</location>
        <topology evidence="8">Multi-pass membrane protein</topology>
    </subcellularLocation>
</comment>
<feature type="transmembrane region" description="Helical" evidence="8">
    <location>
        <begin position="157"/>
        <end position="179"/>
    </location>
</feature>
<dbReference type="Proteomes" id="UP001220530">
    <property type="component" value="Chromosome"/>
</dbReference>
<evidence type="ECO:0000256" key="6">
    <source>
        <dbReference type="ARBA" id="ARBA00022989"/>
    </source>
</evidence>
<dbReference type="CDD" id="cd06261">
    <property type="entry name" value="TM_PBP2"/>
    <property type="match status" value="1"/>
</dbReference>
<dbReference type="Gene3D" id="1.10.3720.10">
    <property type="entry name" value="MetI-like"/>
    <property type="match status" value="1"/>
</dbReference>
<keyword evidence="5 8" id="KW-0812">Transmembrane</keyword>
<dbReference type="InterPro" id="IPR035906">
    <property type="entry name" value="MetI-like_sf"/>
</dbReference>
<feature type="transmembrane region" description="Helical" evidence="8">
    <location>
        <begin position="271"/>
        <end position="296"/>
    </location>
</feature>
<dbReference type="InterPro" id="IPR010065">
    <property type="entry name" value="AA_ABC_transptr_permease_3TM"/>
</dbReference>
<feature type="transmembrane region" description="Helical" evidence="8">
    <location>
        <begin position="68"/>
        <end position="88"/>
    </location>
</feature>
<keyword evidence="4" id="KW-1003">Cell membrane</keyword>
<sequence>MEEAAPAPGNSVGFVGWIKKNLFSTPGNSVLTILGVLLLVWAVPPLYNFMIGKAVFIAENGEACRVEGAGACWAFIWARINFFIYGFYPLEEQWRVNICFVLGIVLIVPLLWLDLPGKVLNAILFFVVYPIIAFILLNGGLFGLSSVPTENWGGLTVTLIIGITGIVVSLPIGIVLALGRQSNLPVIKSLSIMFIELWRAVPLITVLFMASVMLPLFVPTGMTVDKLLRALVGVSLFSAAYLAEVVRGGLQALPRGQYEAASAMGLNYWKSMLLIILPQALKHVIPGIVNSFIALFKDTSLVSIVGIFDLLQTVQSSSSDLKWAGPHQAITGYIFAAMVFWIFCFSMSRYSIFTERRLDTGHKR</sequence>
<protein>
    <submittedName>
        <fullName evidence="10">Amino acid ABC transporter permease</fullName>
    </submittedName>
</protein>
<feature type="transmembrane region" description="Helical" evidence="8">
    <location>
        <begin position="330"/>
        <end position="348"/>
    </location>
</feature>
<dbReference type="InterPro" id="IPR043429">
    <property type="entry name" value="ArtM/GltK/GlnP/TcyL/YhdX-like"/>
</dbReference>
<feature type="transmembrane region" description="Helical" evidence="8">
    <location>
        <begin position="119"/>
        <end position="137"/>
    </location>
</feature>
<keyword evidence="11" id="KW-1185">Reference proteome</keyword>
<evidence type="ECO:0000256" key="8">
    <source>
        <dbReference type="RuleBase" id="RU363032"/>
    </source>
</evidence>
<feature type="transmembrane region" description="Helical" evidence="8">
    <location>
        <begin position="94"/>
        <end position="112"/>
    </location>
</feature>
<dbReference type="PROSITE" id="PS50928">
    <property type="entry name" value="ABC_TM1"/>
    <property type="match status" value="1"/>
</dbReference>
<gene>
    <name evidence="10" type="ORF">PSQ19_05865</name>
</gene>
<feature type="transmembrane region" description="Helical" evidence="8">
    <location>
        <begin position="200"/>
        <end position="218"/>
    </location>
</feature>
<dbReference type="PANTHER" id="PTHR30614:SF41">
    <property type="entry name" value="INNER MEMBRANE AMINO-ACID ABC TRANSPORTER PERMEASE PROTEIN YHDY"/>
    <property type="match status" value="1"/>
</dbReference>
<dbReference type="EMBL" id="CP118246">
    <property type="protein sequence ID" value="WDR04245.1"/>
    <property type="molecule type" value="Genomic_DNA"/>
</dbReference>
<reference evidence="10 11" key="1">
    <citation type="submission" date="2023-02" db="EMBL/GenBank/DDBJ databases">
        <title>Devosia algicola sp. nov., isolated from the phycosphere of marine algae.</title>
        <authorList>
            <person name="Kim J.M."/>
            <person name="Lee J.K."/>
            <person name="Choi B.J."/>
            <person name="Bayburt H."/>
            <person name="Jeon C.O."/>
        </authorList>
    </citation>
    <scope>NUCLEOTIDE SEQUENCE [LARGE SCALE GENOMIC DNA]</scope>
    <source>
        <strain evidence="10 11">G20-9</strain>
    </source>
</reference>
<name>A0ABY7YTR7_9HYPH</name>
<dbReference type="SUPFAM" id="SSF161098">
    <property type="entry name" value="MetI-like"/>
    <property type="match status" value="1"/>
</dbReference>
<feature type="transmembrane region" description="Helical" evidence="8">
    <location>
        <begin position="29"/>
        <end position="47"/>
    </location>
</feature>
<evidence type="ECO:0000259" key="9">
    <source>
        <dbReference type="PROSITE" id="PS50928"/>
    </source>
</evidence>
<evidence type="ECO:0000256" key="1">
    <source>
        <dbReference type="ARBA" id="ARBA00004429"/>
    </source>
</evidence>
<evidence type="ECO:0000256" key="4">
    <source>
        <dbReference type="ARBA" id="ARBA00022475"/>
    </source>
</evidence>
<keyword evidence="7 8" id="KW-0472">Membrane</keyword>
<evidence type="ECO:0000256" key="7">
    <source>
        <dbReference type="ARBA" id="ARBA00023136"/>
    </source>
</evidence>
<evidence type="ECO:0000313" key="10">
    <source>
        <dbReference type="EMBL" id="WDR04245.1"/>
    </source>
</evidence>
<dbReference type="NCBIfam" id="TIGR01726">
    <property type="entry name" value="HEQRo_perm_3TM"/>
    <property type="match status" value="1"/>
</dbReference>